<comment type="similarity">
    <text evidence="2">Belongs to the ustYa family.</text>
</comment>
<name>Q0U069_PHANO</name>
<gene>
    <name evidence="4" type="ORF">SNOG_14928</name>
</gene>
<dbReference type="GO" id="GO:0043386">
    <property type="term" value="P:mycotoxin biosynthetic process"/>
    <property type="evidence" value="ECO:0007669"/>
    <property type="project" value="InterPro"/>
</dbReference>
<dbReference type="OMA" id="FHQIHCI"/>
<feature type="transmembrane region" description="Helical" evidence="3">
    <location>
        <begin position="38"/>
        <end position="58"/>
    </location>
</feature>
<dbReference type="Proteomes" id="UP000001055">
    <property type="component" value="Unassembled WGS sequence"/>
</dbReference>
<evidence type="ECO:0000256" key="2">
    <source>
        <dbReference type="ARBA" id="ARBA00035112"/>
    </source>
</evidence>
<keyword evidence="3" id="KW-0812">Transmembrane</keyword>
<comment type="pathway">
    <text evidence="1">Mycotoxin biosynthesis.</text>
</comment>
<dbReference type="GeneID" id="5982025"/>
<dbReference type="KEGG" id="pno:SNOG_14928"/>
<evidence type="ECO:0008006" key="6">
    <source>
        <dbReference type="Google" id="ProtNLM"/>
    </source>
</evidence>
<dbReference type="InterPro" id="IPR021765">
    <property type="entry name" value="UstYa-like"/>
</dbReference>
<dbReference type="RefSeq" id="XP_001805098.1">
    <property type="nucleotide sequence ID" value="XM_001805046.1"/>
</dbReference>
<organism evidence="4 5">
    <name type="scientific">Phaeosphaeria nodorum (strain SN15 / ATCC MYA-4574 / FGSC 10173)</name>
    <name type="common">Glume blotch fungus</name>
    <name type="synonym">Parastagonospora nodorum</name>
    <dbReference type="NCBI Taxonomy" id="321614"/>
    <lineage>
        <taxon>Eukaryota</taxon>
        <taxon>Fungi</taxon>
        <taxon>Dikarya</taxon>
        <taxon>Ascomycota</taxon>
        <taxon>Pezizomycotina</taxon>
        <taxon>Dothideomycetes</taxon>
        <taxon>Pleosporomycetidae</taxon>
        <taxon>Pleosporales</taxon>
        <taxon>Pleosporineae</taxon>
        <taxon>Phaeosphaeriaceae</taxon>
        <taxon>Parastagonospora</taxon>
    </lineage>
</organism>
<dbReference type="VEuPathDB" id="FungiDB:JI435_149280"/>
<dbReference type="PANTHER" id="PTHR33365:SF4">
    <property type="entry name" value="CYCLOCHLOROTINE BIOSYNTHESIS PROTEIN O"/>
    <property type="match status" value="1"/>
</dbReference>
<evidence type="ECO:0000256" key="1">
    <source>
        <dbReference type="ARBA" id="ARBA00004685"/>
    </source>
</evidence>
<proteinExistence type="inferred from homology"/>
<dbReference type="STRING" id="321614.Q0U069"/>
<reference evidence="5" key="1">
    <citation type="journal article" date="2007" name="Plant Cell">
        <title>Dothideomycete-plant interactions illuminated by genome sequencing and EST analysis of the wheat pathogen Stagonospora nodorum.</title>
        <authorList>
            <person name="Hane J.K."/>
            <person name="Lowe R.G."/>
            <person name="Solomon P.S."/>
            <person name="Tan K.C."/>
            <person name="Schoch C.L."/>
            <person name="Spatafora J.W."/>
            <person name="Crous P.W."/>
            <person name="Kodira C."/>
            <person name="Birren B.W."/>
            <person name="Galagan J.E."/>
            <person name="Torriani S.F."/>
            <person name="McDonald B.A."/>
            <person name="Oliver R.P."/>
        </authorList>
    </citation>
    <scope>NUCLEOTIDE SEQUENCE [LARGE SCALE GENOMIC DNA]</scope>
    <source>
        <strain evidence="5">SN15 / ATCC MYA-4574 / FGSC 10173</strain>
    </source>
</reference>
<accession>Q0U069</accession>
<sequence>MADETKYRLLGEQDESNTEKVPLEVHQDLIKRLRRSRMLSLALAALCMILAVLEIFNFKPEVLYPQLASEPLLGEDPTGFVPKEIGGPVKYTDIPEKDPYRISLDTFDSLDAVKAMVDRLRVISNYDGKAHKLVTYDWANSGHEMYGLRGLHQMHCIETFIEEYGHRLHGQASVWEPSHMAHCINSLREAVTCFADASVISFLPGHDNIGDGQRYRCRDYSALQRWAEETFR</sequence>
<evidence type="ECO:0000256" key="3">
    <source>
        <dbReference type="SAM" id="Phobius"/>
    </source>
</evidence>
<keyword evidence="3" id="KW-1133">Transmembrane helix</keyword>
<keyword evidence="3" id="KW-0472">Membrane</keyword>
<evidence type="ECO:0000313" key="4">
    <source>
        <dbReference type="EMBL" id="EAT77780.1"/>
    </source>
</evidence>
<dbReference type="InParanoid" id="Q0U069"/>
<dbReference type="Pfam" id="PF11807">
    <property type="entry name" value="UstYa"/>
    <property type="match status" value="1"/>
</dbReference>
<dbReference type="AlphaFoldDB" id="Q0U069"/>
<evidence type="ECO:0000313" key="5">
    <source>
        <dbReference type="Proteomes" id="UP000001055"/>
    </source>
</evidence>
<dbReference type="PANTHER" id="PTHR33365">
    <property type="entry name" value="YALI0B05434P"/>
    <property type="match status" value="1"/>
</dbReference>
<dbReference type="EMBL" id="CH445358">
    <property type="protein sequence ID" value="EAT77780.1"/>
    <property type="molecule type" value="Genomic_DNA"/>
</dbReference>
<protein>
    <recommendedName>
        <fullName evidence="6">Oxidase ustYa</fullName>
    </recommendedName>
</protein>